<keyword evidence="3" id="KW-0012">Acyltransferase</keyword>
<organism evidence="3 4">
    <name type="scientific">Methanolacinia petrolearia (strain DSM 11571 / OCM 486 / SEBR 4847)</name>
    <name type="common">Methanoplanus petrolearius</name>
    <dbReference type="NCBI Taxonomy" id="679926"/>
    <lineage>
        <taxon>Archaea</taxon>
        <taxon>Methanobacteriati</taxon>
        <taxon>Methanobacteriota</taxon>
        <taxon>Stenosarchaea group</taxon>
        <taxon>Methanomicrobia</taxon>
        <taxon>Methanomicrobiales</taxon>
        <taxon>Methanomicrobiaceae</taxon>
        <taxon>Methanolacinia</taxon>
    </lineage>
</organism>
<gene>
    <name evidence="3" type="ordered locus">Mpet_1894</name>
</gene>
<dbReference type="EMBL" id="CP002117">
    <property type="protein sequence ID" value="ADN36646.1"/>
    <property type="molecule type" value="Genomic_DNA"/>
</dbReference>
<keyword evidence="3" id="KW-0808">Transferase</keyword>
<dbReference type="STRING" id="679926.Mpet_1894"/>
<feature type="transmembrane region" description="Helical" evidence="1">
    <location>
        <begin position="223"/>
        <end position="256"/>
    </location>
</feature>
<dbReference type="GeneID" id="9744371"/>
<keyword evidence="1" id="KW-0812">Transmembrane</keyword>
<dbReference type="GO" id="GO:0016747">
    <property type="term" value="F:acyltransferase activity, transferring groups other than amino-acyl groups"/>
    <property type="evidence" value="ECO:0007669"/>
    <property type="project" value="InterPro"/>
</dbReference>
<evidence type="ECO:0000256" key="1">
    <source>
        <dbReference type="SAM" id="Phobius"/>
    </source>
</evidence>
<feature type="transmembrane region" description="Helical" evidence="1">
    <location>
        <begin position="171"/>
        <end position="188"/>
    </location>
</feature>
<dbReference type="RefSeq" id="WP_013329823.1">
    <property type="nucleotide sequence ID" value="NC_014507.1"/>
</dbReference>
<dbReference type="Pfam" id="PF01757">
    <property type="entry name" value="Acyl_transf_3"/>
    <property type="match status" value="1"/>
</dbReference>
<name>E1RIQ4_METP4</name>
<keyword evidence="1" id="KW-0472">Membrane</keyword>
<feature type="domain" description="Acyltransferase 3" evidence="2">
    <location>
        <begin position="8"/>
        <end position="310"/>
    </location>
</feature>
<dbReference type="InterPro" id="IPR050879">
    <property type="entry name" value="Acyltransferase_3"/>
</dbReference>
<accession>E1RIQ4</accession>
<feature type="transmembrane region" description="Helical" evidence="1">
    <location>
        <begin position="143"/>
        <end position="164"/>
    </location>
</feature>
<dbReference type="PANTHER" id="PTHR23028">
    <property type="entry name" value="ACETYLTRANSFERASE"/>
    <property type="match status" value="1"/>
</dbReference>
<evidence type="ECO:0000259" key="2">
    <source>
        <dbReference type="Pfam" id="PF01757"/>
    </source>
</evidence>
<dbReference type="OrthoDB" id="107308at2157"/>
<feature type="transmembrane region" description="Helical" evidence="1">
    <location>
        <begin position="38"/>
        <end position="60"/>
    </location>
</feature>
<dbReference type="AlphaFoldDB" id="E1RIQ4"/>
<feature type="transmembrane region" description="Helical" evidence="1">
    <location>
        <begin position="81"/>
        <end position="99"/>
    </location>
</feature>
<dbReference type="GO" id="GO:0000271">
    <property type="term" value="P:polysaccharide biosynthetic process"/>
    <property type="evidence" value="ECO:0007669"/>
    <property type="project" value="TreeGrafter"/>
</dbReference>
<reference evidence="3 4" key="1">
    <citation type="journal article" date="2010" name="Stand. Genomic Sci.">
        <title>Complete genome sequence of Methanoplanus petrolearius type strain (SEBR 4847).</title>
        <authorList>
            <person name="Brambilla E."/>
            <person name="Djao O.D."/>
            <person name="Daligault H."/>
            <person name="Lapidus A."/>
            <person name="Lucas S."/>
            <person name="Hammon N."/>
            <person name="Nolan M."/>
            <person name="Tice H."/>
            <person name="Cheng J.F."/>
            <person name="Han C."/>
            <person name="Tapia R."/>
            <person name="Goodwin L."/>
            <person name="Pitluck S."/>
            <person name="Liolios K."/>
            <person name="Ivanova N."/>
            <person name="Mavromatis K."/>
            <person name="Mikhailova N."/>
            <person name="Pati A."/>
            <person name="Chen A."/>
            <person name="Palaniappan K."/>
            <person name="Land M."/>
            <person name="Hauser L."/>
            <person name="Chang Y.J."/>
            <person name="Jeffries C.D."/>
            <person name="Rohde M."/>
            <person name="Spring S."/>
            <person name="Sikorski J."/>
            <person name="Goker M."/>
            <person name="Woyke T."/>
            <person name="Bristow J."/>
            <person name="Eisen J.A."/>
            <person name="Markowitz V."/>
            <person name="Hugenholtz P."/>
            <person name="Kyrpides N.C."/>
            <person name="Klenk H.P."/>
        </authorList>
    </citation>
    <scope>NUCLEOTIDE SEQUENCE [LARGE SCALE GENOMIC DNA]</scope>
    <source>
        <strain evidence="4">DSM 11571 / OCM 486 / SEBR 4847</strain>
    </source>
</reference>
<dbReference type="eggNOG" id="arCOG10419">
    <property type="taxonomic scope" value="Archaea"/>
</dbReference>
<dbReference type="InterPro" id="IPR002656">
    <property type="entry name" value="Acyl_transf_3_dom"/>
</dbReference>
<keyword evidence="4" id="KW-1185">Reference proteome</keyword>
<proteinExistence type="predicted"/>
<evidence type="ECO:0000313" key="4">
    <source>
        <dbReference type="Proteomes" id="UP000006565"/>
    </source>
</evidence>
<evidence type="ECO:0000313" key="3">
    <source>
        <dbReference type="EMBL" id="ADN36646.1"/>
    </source>
</evidence>
<feature type="transmembrane region" description="Helical" evidence="1">
    <location>
        <begin position="294"/>
        <end position="316"/>
    </location>
</feature>
<dbReference type="HOGENOM" id="CLU_005679_0_1_2"/>
<protein>
    <submittedName>
        <fullName evidence="3">Acyltransferase 3</fullName>
    </submittedName>
</protein>
<feature type="transmembrane region" description="Helical" evidence="1">
    <location>
        <begin position="12"/>
        <end position="32"/>
    </location>
</feature>
<dbReference type="KEGG" id="mpi:Mpet_1894"/>
<dbReference type="Proteomes" id="UP000006565">
    <property type="component" value="Chromosome"/>
</dbReference>
<keyword evidence="1" id="KW-1133">Transmembrane helix</keyword>
<dbReference type="GO" id="GO:0016020">
    <property type="term" value="C:membrane"/>
    <property type="evidence" value="ECO:0007669"/>
    <property type="project" value="TreeGrafter"/>
</dbReference>
<dbReference type="PANTHER" id="PTHR23028:SF53">
    <property type="entry name" value="ACYL_TRANSF_3 DOMAIN-CONTAINING PROTEIN"/>
    <property type="match status" value="1"/>
</dbReference>
<sequence>MDVRYTNNFDFLRFFAAASIIFSHCFALYLGYSNVFLFDWHLLVGQTGLAILLVISGYLITQSWDKKPQLKLFLWKRALRIVPGLIISISMIMLIIGPLNTTFSIQEYFGKLASFSTWLAVPFYTNGWAIGIFTNNPVTYVNAPLWTIPVEFSLYILVALLGVIGILKKRYIMLPFILLTALAWFSFYDSPVLNKIRFAIYFFIGSFLYMNRDKIKFRWWIGLILLIPILLTFGTEYMFIFAFIAIPYFVILVAYAKIPHLSGFGKWGDPSYGMYIYTYPIQQTILNLWPSVEIWQLIALSFGCAIPLAYLSWHLVEKKALALKNIKINFKSKSKSEIA</sequence>